<dbReference type="Pfam" id="PF10990">
    <property type="entry name" value="DUF2809"/>
    <property type="match status" value="1"/>
</dbReference>
<organism evidence="3 4">
    <name type="scientific">Capnocytophaga cynodegmi</name>
    <dbReference type="NCBI Taxonomy" id="28189"/>
    <lineage>
        <taxon>Bacteria</taxon>
        <taxon>Pseudomonadati</taxon>
        <taxon>Bacteroidota</taxon>
        <taxon>Flavobacteriia</taxon>
        <taxon>Flavobacteriales</taxon>
        <taxon>Flavobacteriaceae</taxon>
        <taxon>Capnocytophaga</taxon>
    </lineage>
</organism>
<dbReference type="EMBL" id="CDOD01000008">
    <property type="protein sequence ID" value="CEN33330.1"/>
    <property type="molecule type" value="Genomic_DNA"/>
</dbReference>
<dbReference type="KEGG" id="ccyn:CGC48_06090"/>
<evidence type="ECO:0000256" key="1">
    <source>
        <dbReference type="SAM" id="Phobius"/>
    </source>
</evidence>
<keyword evidence="1" id="KW-0472">Membrane</keyword>
<evidence type="ECO:0000313" key="4">
    <source>
        <dbReference type="Proteomes" id="UP000038055"/>
    </source>
</evidence>
<reference evidence="2 5" key="3">
    <citation type="journal article" date="2017" name="Genome Announc.">
        <title>Twelve Complete Reference Genomes of Clinical Isolates in the Capnocytophaga Genus.</title>
        <authorList>
            <person name="Villarma A."/>
            <person name="Gulvik C.A."/>
            <person name="Rowe L.A."/>
            <person name="Sheth M."/>
            <person name="Juieng P."/>
            <person name="Nicholson A.C."/>
            <person name="Loparev V.N."/>
            <person name="McQuiston J.R."/>
        </authorList>
    </citation>
    <scope>NUCLEOTIDE SEQUENCE [LARGE SCALE GENOMIC DNA]</scope>
    <source>
        <strain evidence="2 5">G7591</strain>
    </source>
</reference>
<dbReference type="RefSeq" id="WP_041990806.1">
    <property type="nucleotide sequence ID" value="NZ_CDOD01000008.1"/>
</dbReference>
<dbReference type="AlphaFoldDB" id="A0A0B7H1T5"/>
<keyword evidence="1" id="KW-1133">Transmembrane helix</keyword>
<keyword evidence="4" id="KW-1185">Reference proteome</keyword>
<name>A0A0B7H1T5_9FLAO</name>
<dbReference type="Proteomes" id="UP000038055">
    <property type="component" value="Unassembled WGS sequence"/>
</dbReference>
<feature type="transmembrane region" description="Helical" evidence="1">
    <location>
        <begin position="100"/>
        <end position="119"/>
    </location>
</feature>
<dbReference type="Proteomes" id="UP000242855">
    <property type="component" value="Chromosome"/>
</dbReference>
<evidence type="ECO:0000313" key="2">
    <source>
        <dbReference type="EMBL" id="ATA68239.1"/>
    </source>
</evidence>
<reference evidence="4" key="2">
    <citation type="submission" date="2015-01" db="EMBL/GenBank/DDBJ databases">
        <authorList>
            <person name="MANFREDI Pablo"/>
        </authorList>
    </citation>
    <scope>NUCLEOTIDE SEQUENCE [LARGE SCALE GENOMIC DNA]</scope>
    <source>
        <strain evidence="4">Ccyn2B</strain>
    </source>
</reference>
<gene>
    <name evidence="3" type="ORF">CCYN2B_160021</name>
    <name evidence="2" type="ORF">CGC48_06090</name>
</gene>
<keyword evidence="1" id="KW-0812">Transmembrane</keyword>
<evidence type="ECO:0000313" key="3">
    <source>
        <dbReference type="EMBL" id="CEN33330.1"/>
    </source>
</evidence>
<dbReference type="STRING" id="28189.CCYN74_30065"/>
<feature type="transmembrane region" description="Helical" evidence="1">
    <location>
        <begin position="61"/>
        <end position="80"/>
    </location>
</feature>
<dbReference type="GeneID" id="96781363"/>
<dbReference type="InterPro" id="IPR021257">
    <property type="entry name" value="DUF2809"/>
</dbReference>
<feature type="transmembrane region" description="Helical" evidence="1">
    <location>
        <begin position="9"/>
        <end position="27"/>
    </location>
</feature>
<proteinExistence type="predicted"/>
<evidence type="ECO:0000313" key="5">
    <source>
        <dbReference type="Proteomes" id="UP000242855"/>
    </source>
</evidence>
<dbReference type="EMBL" id="CP022378">
    <property type="protein sequence ID" value="ATA68239.1"/>
    <property type="molecule type" value="Genomic_DNA"/>
</dbReference>
<accession>A0A0B7H1T5</accession>
<feature type="transmembrane region" description="Helical" evidence="1">
    <location>
        <begin position="33"/>
        <end position="54"/>
    </location>
</feature>
<protein>
    <submittedName>
        <fullName evidence="2">DUF2809 domain-containing protein</fullName>
    </submittedName>
</protein>
<reference evidence="3" key="1">
    <citation type="submission" date="2015-01" db="EMBL/GenBank/DDBJ databases">
        <authorList>
            <person name="Xiang T."/>
            <person name="Song Y."/>
            <person name="Huang L."/>
            <person name="Wang B."/>
            <person name="Wu P."/>
        </authorList>
    </citation>
    <scope>NUCLEOTIDE SEQUENCE [LARGE SCALE GENOMIC DNA]</scope>
    <source>
        <strain evidence="3">Ccyn2B</strain>
    </source>
</reference>
<sequence>MKFQFNKKYFLQAVSLFLIEVLIATIFRKIYFLRAYVGDILVVMLIYTFVLSFLKVKNKDKLLVGIFLFAVAIEILQFFKIAELLGFSKGSIGYILMGNYFSWEDIICYAVGCILLKIFNSK</sequence>